<evidence type="ECO:0000313" key="3">
    <source>
        <dbReference type="Proteomes" id="UP000287033"/>
    </source>
</evidence>
<dbReference type="OMA" id="QYFAHTE"/>
<sequence>MREESACGGMMEAASGHQDNGMREDSVPWYNHKMYYRFWQHYQLAMGWLQKHRLAYRKAVESLEYSPWYYTEPGATRFADLHNGYSYYSSRLTQQNEHSQRRQEHCSSEFEMGDLSHEAYLNADTEGETDSDSEIECDISNVEITEELRQYFKQTEKHQEELKRQQQYDDERQAMYVLADRDFHSTLGRTIQPPAERPGERRLVEMRRLYGDDATKIQGMETAMQLLFDRKCDKKQPKYWPVIPLKL</sequence>
<evidence type="ECO:0000313" key="2">
    <source>
        <dbReference type="EMBL" id="GCC32895.1"/>
    </source>
</evidence>
<dbReference type="STRING" id="137246.A0A401SR60"/>
<dbReference type="PANTHER" id="PTHR16238">
    <property type="entry name" value="GEM-ASSOCIATED PROTEIN 8"/>
    <property type="match status" value="1"/>
</dbReference>
<comment type="caution">
    <text evidence="2">The sequence shown here is derived from an EMBL/GenBank/DDBJ whole genome shotgun (WGS) entry which is preliminary data.</text>
</comment>
<evidence type="ECO:0000256" key="1">
    <source>
        <dbReference type="SAM" id="MobiDB-lite"/>
    </source>
</evidence>
<evidence type="ECO:0008006" key="4">
    <source>
        <dbReference type="Google" id="ProtNLM"/>
    </source>
</evidence>
<feature type="region of interest" description="Disordered" evidence="1">
    <location>
        <begin position="1"/>
        <end position="20"/>
    </location>
</feature>
<protein>
    <recommendedName>
        <fullName evidence="4">Gem-associated protein 8</fullName>
    </recommendedName>
</protein>
<proteinExistence type="predicted"/>
<dbReference type="OrthoDB" id="5989213at2759"/>
<dbReference type="Pfam" id="PF15348">
    <property type="entry name" value="GEMIN8"/>
    <property type="match status" value="1"/>
</dbReference>
<accession>A0A401SR60</accession>
<dbReference type="PANTHER" id="PTHR16238:SF7">
    <property type="entry name" value="GEM-ASSOCIATED PROTEIN 8"/>
    <property type="match status" value="1"/>
</dbReference>
<name>A0A401SR60_CHIPU</name>
<dbReference type="GO" id="GO:0000387">
    <property type="term" value="P:spliceosomal snRNP assembly"/>
    <property type="evidence" value="ECO:0007669"/>
    <property type="project" value="InterPro"/>
</dbReference>
<keyword evidence="3" id="KW-1185">Reference proteome</keyword>
<dbReference type="EMBL" id="BEZZ01000470">
    <property type="protein sequence ID" value="GCC32895.1"/>
    <property type="molecule type" value="Genomic_DNA"/>
</dbReference>
<dbReference type="Proteomes" id="UP000287033">
    <property type="component" value="Unassembled WGS sequence"/>
</dbReference>
<organism evidence="2 3">
    <name type="scientific">Chiloscyllium punctatum</name>
    <name type="common">Brownbanded bambooshark</name>
    <name type="synonym">Hemiscyllium punctatum</name>
    <dbReference type="NCBI Taxonomy" id="137246"/>
    <lineage>
        <taxon>Eukaryota</taxon>
        <taxon>Metazoa</taxon>
        <taxon>Chordata</taxon>
        <taxon>Craniata</taxon>
        <taxon>Vertebrata</taxon>
        <taxon>Chondrichthyes</taxon>
        <taxon>Elasmobranchii</taxon>
        <taxon>Galeomorphii</taxon>
        <taxon>Galeoidea</taxon>
        <taxon>Orectolobiformes</taxon>
        <taxon>Hemiscylliidae</taxon>
        <taxon>Chiloscyllium</taxon>
    </lineage>
</organism>
<gene>
    <name evidence="2" type="ORF">chiPu_0011359</name>
</gene>
<dbReference type="AlphaFoldDB" id="A0A401SR60"/>
<reference evidence="2 3" key="1">
    <citation type="journal article" date="2018" name="Nat. Ecol. Evol.">
        <title>Shark genomes provide insights into elasmobranch evolution and the origin of vertebrates.</title>
        <authorList>
            <person name="Hara Y"/>
            <person name="Yamaguchi K"/>
            <person name="Onimaru K"/>
            <person name="Kadota M"/>
            <person name="Koyanagi M"/>
            <person name="Keeley SD"/>
            <person name="Tatsumi K"/>
            <person name="Tanaka K"/>
            <person name="Motone F"/>
            <person name="Kageyama Y"/>
            <person name="Nozu R"/>
            <person name="Adachi N"/>
            <person name="Nishimura O"/>
            <person name="Nakagawa R"/>
            <person name="Tanegashima C"/>
            <person name="Kiyatake I"/>
            <person name="Matsumoto R"/>
            <person name="Murakumo K"/>
            <person name="Nishida K"/>
            <person name="Terakita A"/>
            <person name="Kuratani S"/>
            <person name="Sato K"/>
            <person name="Hyodo S Kuraku.S."/>
        </authorList>
    </citation>
    <scope>NUCLEOTIDE SEQUENCE [LARGE SCALE GENOMIC DNA]</scope>
</reference>
<dbReference type="InterPro" id="IPR034754">
    <property type="entry name" value="GEMIN8"/>
</dbReference>
<dbReference type="GO" id="GO:0032797">
    <property type="term" value="C:SMN complex"/>
    <property type="evidence" value="ECO:0007669"/>
    <property type="project" value="InterPro"/>
</dbReference>